<evidence type="ECO:0000256" key="1">
    <source>
        <dbReference type="SAM" id="SignalP"/>
    </source>
</evidence>
<sequence length="102" mass="10873">MHQYSSALLCVIAAFALSGMAAPAPAVEQNMARELSKKEGLTADMVTTEFSERLVDSQNVGWTVDGNNNGWTVDGNNYNWVIHGKGVMLASDVTLAAEAAEI</sequence>
<dbReference type="EMBL" id="JAWWNJ010000019">
    <property type="protein sequence ID" value="KAK7035912.1"/>
    <property type="molecule type" value="Genomic_DNA"/>
</dbReference>
<evidence type="ECO:0000313" key="2">
    <source>
        <dbReference type="EMBL" id="KAK7035912.1"/>
    </source>
</evidence>
<protein>
    <submittedName>
        <fullName evidence="2">Uncharacterized protein</fullName>
    </submittedName>
</protein>
<proteinExistence type="predicted"/>
<name>A0AAW0CAI0_9AGAR</name>
<feature type="signal peptide" evidence="1">
    <location>
        <begin position="1"/>
        <end position="21"/>
    </location>
</feature>
<dbReference type="Proteomes" id="UP001362999">
    <property type="component" value="Unassembled WGS sequence"/>
</dbReference>
<evidence type="ECO:0000313" key="3">
    <source>
        <dbReference type="Proteomes" id="UP001362999"/>
    </source>
</evidence>
<keyword evidence="3" id="KW-1185">Reference proteome</keyword>
<gene>
    <name evidence="2" type="ORF">R3P38DRAFT_3263386</name>
</gene>
<comment type="caution">
    <text evidence="2">The sequence shown here is derived from an EMBL/GenBank/DDBJ whole genome shotgun (WGS) entry which is preliminary data.</text>
</comment>
<feature type="chain" id="PRO_5044012931" evidence="1">
    <location>
        <begin position="22"/>
        <end position="102"/>
    </location>
</feature>
<organism evidence="2 3">
    <name type="scientific">Favolaschia claudopus</name>
    <dbReference type="NCBI Taxonomy" id="2862362"/>
    <lineage>
        <taxon>Eukaryota</taxon>
        <taxon>Fungi</taxon>
        <taxon>Dikarya</taxon>
        <taxon>Basidiomycota</taxon>
        <taxon>Agaricomycotina</taxon>
        <taxon>Agaricomycetes</taxon>
        <taxon>Agaricomycetidae</taxon>
        <taxon>Agaricales</taxon>
        <taxon>Marasmiineae</taxon>
        <taxon>Mycenaceae</taxon>
        <taxon>Favolaschia</taxon>
    </lineage>
</organism>
<accession>A0AAW0CAI0</accession>
<keyword evidence="1" id="KW-0732">Signal</keyword>
<dbReference type="AlphaFoldDB" id="A0AAW0CAI0"/>
<reference evidence="2 3" key="1">
    <citation type="journal article" date="2024" name="J Genomics">
        <title>Draft genome sequencing and assembly of Favolaschia claudopus CIRM-BRFM 2984 isolated from oak limbs.</title>
        <authorList>
            <person name="Navarro D."/>
            <person name="Drula E."/>
            <person name="Chaduli D."/>
            <person name="Cazenave R."/>
            <person name="Ahrendt S."/>
            <person name="Wang J."/>
            <person name="Lipzen A."/>
            <person name="Daum C."/>
            <person name="Barry K."/>
            <person name="Grigoriev I.V."/>
            <person name="Favel A."/>
            <person name="Rosso M.N."/>
            <person name="Martin F."/>
        </authorList>
    </citation>
    <scope>NUCLEOTIDE SEQUENCE [LARGE SCALE GENOMIC DNA]</scope>
    <source>
        <strain evidence="2 3">CIRM-BRFM 2984</strain>
    </source>
</reference>